<gene>
    <name evidence="1" type="ORF">OXPF_39710</name>
</gene>
<sequence>MAEQQKQEETLTIDEIKENIEKYGMPKIRLSTRKGCVIAYPDSVEVNNGYLDFFKGERLVAYTSSNPEIVIIDYLDNTKAAYEIGDLILSWPKEGI</sequence>
<reference evidence="1 2" key="1">
    <citation type="submission" date="2015-09" db="EMBL/GenBank/DDBJ databases">
        <title>Genome sequence of Oxobacter pfennigii DSM 3222.</title>
        <authorList>
            <person name="Poehlein A."/>
            <person name="Bengelsdorf F.R."/>
            <person name="Schiel-Bengelsdorf B."/>
            <person name="Duerre P."/>
            <person name="Daniel R."/>
        </authorList>
    </citation>
    <scope>NUCLEOTIDE SEQUENCE [LARGE SCALE GENOMIC DNA]</scope>
    <source>
        <strain evidence="1 2">DSM 3222</strain>
    </source>
</reference>
<proteinExistence type="predicted"/>
<comment type="caution">
    <text evidence="1">The sequence shown here is derived from an EMBL/GenBank/DDBJ whole genome shotgun (WGS) entry which is preliminary data.</text>
</comment>
<organism evidence="1 2">
    <name type="scientific">Oxobacter pfennigii</name>
    <dbReference type="NCBI Taxonomy" id="36849"/>
    <lineage>
        <taxon>Bacteria</taxon>
        <taxon>Bacillati</taxon>
        <taxon>Bacillota</taxon>
        <taxon>Clostridia</taxon>
        <taxon>Eubacteriales</taxon>
        <taxon>Clostridiaceae</taxon>
        <taxon>Oxobacter</taxon>
    </lineage>
</organism>
<name>A0A0N8NSJ3_9CLOT</name>
<dbReference type="STRING" id="36849.OXPF_39710"/>
<accession>A0A0N8NSJ3</accession>
<evidence type="ECO:0000313" key="1">
    <source>
        <dbReference type="EMBL" id="KPU42192.1"/>
    </source>
</evidence>
<dbReference type="EMBL" id="LKET01000068">
    <property type="protein sequence ID" value="KPU42192.1"/>
    <property type="molecule type" value="Genomic_DNA"/>
</dbReference>
<dbReference type="RefSeq" id="WP_054876930.1">
    <property type="nucleotide sequence ID" value="NZ_LKET01000068.1"/>
</dbReference>
<evidence type="ECO:0000313" key="2">
    <source>
        <dbReference type="Proteomes" id="UP000050326"/>
    </source>
</evidence>
<protein>
    <submittedName>
        <fullName evidence="1">Uncharacterized protein</fullName>
    </submittedName>
</protein>
<dbReference type="Proteomes" id="UP000050326">
    <property type="component" value="Unassembled WGS sequence"/>
</dbReference>
<dbReference type="AlphaFoldDB" id="A0A0N8NSJ3"/>
<keyword evidence="2" id="KW-1185">Reference proteome</keyword>